<keyword evidence="1" id="KW-1133">Transmembrane helix</keyword>
<gene>
    <name evidence="2" type="ORF">GCWU0000282_000044</name>
</gene>
<evidence type="ECO:0000256" key="1">
    <source>
        <dbReference type="SAM" id="Phobius"/>
    </source>
</evidence>
<dbReference type="AlphaFoldDB" id="V2Y985"/>
<dbReference type="OrthoDB" id="2009649at2"/>
<dbReference type="EMBL" id="ACIL03000002">
    <property type="protein sequence ID" value="ESL04657.1"/>
    <property type="molecule type" value="Genomic_DNA"/>
</dbReference>
<dbReference type="eggNOG" id="ENOG50334JU">
    <property type="taxonomic scope" value="Bacteria"/>
</dbReference>
<dbReference type="STRING" id="592026.GCWU0000282_000044"/>
<name>V2Y985_9FIRM</name>
<organism evidence="2 3">
    <name type="scientific">Catonella morbi ATCC 51271</name>
    <dbReference type="NCBI Taxonomy" id="592026"/>
    <lineage>
        <taxon>Bacteria</taxon>
        <taxon>Bacillati</taxon>
        <taxon>Bacillota</taxon>
        <taxon>Clostridia</taxon>
        <taxon>Lachnospirales</taxon>
        <taxon>Lachnospiraceae</taxon>
        <taxon>Catonella</taxon>
    </lineage>
</organism>
<keyword evidence="1" id="KW-0812">Transmembrane</keyword>
<comment type="caution">
    <text evidence="2">The sequence shown here is derived from an EMBL/GenBank/DDBJ whole genome shotgun (WGS) entry which is preliminary data.</text>
</comment>
<dbReference type="RefSeq" id="WP_023352949.1">
    <property type="nucleotide sequence ID" value="NZ_KI535366.1"/>
</dbReference>
<keyword evidence="1" id="KW-0472">Membrane</keyword>
<accession>V2Y985</accession>
<sequence>MIKKSDNRGSTILMVVLVLVGVGIMAAIALWVSLRNVQMKATDEDIKESFYSAEGVLEQVKAGVQEKAELAYKDALVKDLESFSKHNNVKTTKVFAGTDADEKKKDARINEFRKNFKDSFKTKVSATASDDYNISKIDNLVNKSLTDSPSYPYALVTAMKAGYNGDNGLIKDDGDKLVLQGIRVRYVSSEEQVSEILTDITVNIPKPDAVASSSGPDVFEYAIIGDSGVEVSTGNLKVTGNVYAGNKASADKTAFLLAPNVNVELNDKTFISNGKILVGNNSSLKVGSRERLWTENILLNGGSTELEGVSYVADDLTLTGDGSKARISGIYRGYGSAKDVAGNSSAIVVNGKDSELDMTGAKEIILAGYSYIGTSNPKLRATKTADGSTEAASNTDIKMGESIAVKGNQIAYLMPGEWIGTNSKSESKFNRNPLTYVEYKKLLEDKDASGNKIYTLVNTKVKSKKTGKSLEDYGVNAGNLESNYSKTFVQPITGISSEGLVYFYINFPQEQAAEYFKDYFKADKTKEEELDRHTKFYARSIKSASESNVRTAGNYSIVNPGLAVKQGKSGTGDKSAEYSNEFKALRTGLSSEVEAGQVENEVFNNIMDVSQLNNYLSANNLREVSVKGFKAVITRGDYTYDSSSGDVRLIVALGNVTVKNRFTGSIIAAGKITVESAGEISTDSSGIIRQLLREPLTSGGNDYLYKIFKKGDALASASSTENVNLLFADGSVDVGKLISFSNWKKK</sequence>
<evidence type="ECO:0000313" key="2">
    <source>
        <dbReference type="EMBL" id="ESL04657.1"/>
    </source>
</evidence>
<dbReference type="Proteomes" id="UP000018227">
    <property type="component" value="Unassembled WGS sequence"/>
</dbReference>
<protein>
    <submittedName>
        <fullName evidence="2">Uncharacterized protein</fullName>
    </submittedName>
</protein>
<proteinExistence type="predicted"/>
<feature type="transmembrane region" description="Helical" evidence="1">
    <location>
        <begin position="12"/>
        <end position="34"/>
    </location>
</feature>
<reference evidence="2 3" key="1">
    <citation type="submission" date="2013-06" db="EMBL/GenBank/DDBJ databases">
        <authorList>
            <person name="Weinstock G."/>
            <person name="Sodergren E."/>
            <person name="Clifton S."/>
            <person name="Fulton L."/>
            <person name="Fulton B."/>
            <person name="Courtney L."/>
            <person name="Fronick C."/>
            <person name="Harrison M."/>
            <person name="Strong C."/>
            <person name="Farmer C."/>
            <person name="Delahaunty K."/>
            <person name="Markovic C."/>
            <person name="Hall O."/>
            <person name="Minx P."/>
            <person name="Tomlinson C."/>
            <person name="Mitreva M."/>
            <person name="Nelson J."/>
            <person name="Hou S."/>
            <person name="Wollam A."/>
            <person name="Pepin K.H."/>
            <person name="Johnson M."/>
            <person name="Bhonagiri V."/>
            <person name="Nash W.E."/>
            <person name="Warren W."/>
            <person name="Chinwalla A."/>
            <person name="Mardis E.R."/>
            <person name="Wilson R.K."/>
        </authorList>
    </citation>
    <scope>NUCLEOTIDE SEQUENCE [LARGE SCALE GENOMIC DNA]</scope>
    <source>
        <strain evidence="2 3">ATCC 51271</strain>
    </source>
</reference>
<evidence type="ECO:0000313" key="3">
    <source>
        <dbReference type="Proteomes" id="UP000018227"/>
    </source>
</evidence>
<dbReference type="HOGENOM" id="CLU_361990_0_0_9"/>
<keyword evidence="3" id="KW-1185">Reference proteome</keyword>